<sequence length="89" mass="10124">MDTAYLNMSLQEKQHIRYKIFGLNKRYDHFSPRPISEFSTQGWVEWIHGEPIGRAPTSQCGAQLKLSCLEEARSIALANANPAHYLCTS</sequence>
<accession>A0AAN8WI47</accession>
<gene>
    <name evidence="1" type="ORF">SK128_016064</name>
</gene>
<dbReference type="Proteomes" id="UP001381693">
    <property type="component" value="Unassembled WGS sequence"/>
</dbReference>
<evidence type="ECO:0000313" key="1">
    <source>
        <dbReference type="EMBL" id="KAK7025423.1"/>
    </source>
</evidence>
<proteinExistence type="predicted"/>
<name>A0AAN8WI47_HALRR</name>
<comment type="caution">
    <text evidence="1">The sequence shown here is derived from an EMBL/GenBank/DDBJ whole genome shotgun (WGS) entry which is preliminary data.</text>
</comment>
<evidence type="ECO:0000313" key="2">
    <source>
        <dbReference type="Proteomes" id="UP001381693"/>
    </source>
</evidence>
<dbReference type="EMBL" id="JAXCGZ010022744">
    <property type="protein sequence ID" value="KAK7025423.1"/>
    <property type="molecule type" value="Genomic_DNA"/>
</dbReference>
<keyword evidence="2" id="KW-1185">Reference proteome</keyword>
<dbReference type="AlphaFoldDB" id="A0AAN8WI47"/>
<protein>
    <submittedName>
        <fullName evidence="1">Uncharacterized protein</fullName>
    </submittedName>
</protein>
<reference evidence="1 2" key="1">
    <citation type="submission" date="2023-11" db="EMBL/GenBank/DDBJ databases">
        <title>Halocaridina rubra genome assembly.</title>
        <authorList>
            <person name="Smith C."/>
        </authorList>
    </citation>
    <scope>NUCLEOTIDE SEQUENCE [LARGE SCALE GENOMIC DNA]</scope>
    <source>
        <strain evidence="1">EP-1</strain>
        <tissue evidence="1">Whole</tissue>
    </source>
</reference>
<organism evidence="1 2">
    <name type="scientific">Halocaridina rubra</name>
    <name type="common">Hawaiian red shrimp</name>
    <dbReference type="NCBI Taxonomy" id="373956"/>
    <lineage>
        <taxon>Eukaryota</taxon>
        <taxon>Metazoa</taxon>
        <taxon>Ecdysozoa</taxon>
        <taxon>Arthropoda</taxon>
        <taxon>Crustacea</taxon>
        <taxon>Multicrustacea</taxon>
        <taxon>Malacostraca</taxon>
        <taxon>Eumalacostraca</taxon>
        <taxon>Eucarida</taxon>
        <taxon>Decapoda</taxon>
        <taxon>Pleocyemata</taxon>
        <taxon>Caridea</taxon>
        <taxon>Atyoidea</taxon>
        <taxon>Atyidae</taxon>
        <taxon>Halocaridina</taxon>
    </lineage>
</organism>